<dbReference type="CDD" id="cd00077">
    <property type="entry name" value="HDc"/>
    <property type="match status" value="1"/>
</dbReference>
<evidence type="ECO:0000313" key="3">
    <source>
        <dbReference type="Proteomes" id="UP001273935"/>
    </source>
</evidence>
<feature type="non-terminal residue" evidence="2">
    <location>
        <position position="134"/>
    </location>
</feature>
<keyword evidence="3" id="KW-1185">Reference proteome</keyword>
<sequence length="134" mass="14557">MDMATLRALVPNPGQAADFAACLAAIPSLGRLADTPQDPLYHAEGDVWIHTRMVVDALLDQPAYAAADADARFVLFFAALLHDIAKPDTTVIDESTGRIGQPGHSRRGAIDARILLWRAGVPFELRERICRIIA</sequence>
<comment type="caution">
    <text evidence="2">The sequence shown here is derived from an EMBL/GenBank/DDBJ whole genome shotgun (WGS) entry which is preliminary data.</text>
</comment>
<proteinExistence type="predicted"/>
<dbReference type="InterPro" id="IPR050124">
    <property type="entry name" value="tRNA_CCA-adding_enzyme"/>
</dbReference>
<organism evidence="2 3">
    <name type="scientific">Metapseudomonas otitidis</name>
    <dbReference type="NCBI Taxonomy" id="319939"/>
    <lineage>
        <taxon>Bacteria</taxon>
        <taxon>Pseudomonadati</taxon>
        <taxon>Pseudomonadota</taxon>
        <taxon>Gammaproteobacteria</taxon>
        <taxon>Pseudomonadales</taxon>
        <taxon>Pseudomonadaceae</taxon>
        <taxon>Metapseudomonas</taxon>
    </lineage>
</organism>
<name>A0ABU3XQS5_9GAMM</name>
<reference evidence="2 3" key="1">
    <citation type="submission" date="2023-10" db="EMBL/GenBank/DDBJ databases">
        <title>Pseudomonas otitidis isolated from a paediatric patient with cystic fibrosis in Chile.</title>
        <authorList>
            <person name="Amsteins-Romero L."/>
            <person name="Opazo-Capurro A."/>
            <person name="Matus-Kohler M."/>
            <person name="Gonzalez-Rocha G."/>
        </authorList>
    </citation>
    <scope>NUCLEOTIDE SEQUENCE [LARGE SCALE GENOMIC DNA]</scope>
    <source>
        <strain evidence="2 3">P-714</strain>
    </source>
</reference>
<evidence type="ECO:0000313" key="2">
    <source>
        <dbReference type="EMBL" id="MDV3440263.1"/>
    </source>
</evidence>
<keyword evidence="1" id="KW-0547">Nucleotide-binding</keyword>
<evidence type="ECO:0000256" key="1">
    <source>
        <dbReference type="ARBA" id="ARBA00022741"/>
    </source>
</evidence>
<dbReference type="PANTHER" id="PTHR47545">
    <property type="entry name" value="MULTIFUNCTIONAL CCA PROTEIN"/>
    <property type="match status" value="1"/>
</dbReference>
<dbReference type="InterPro" id="IPR003607">
    <property type="entry name" value="HD/PDEase_dom"/>
</dbReference>
<dbReference type="EMBL" id="JAWJUL010000041">
    <property type="protein sequence ID" value="MDV3440263.1"/>
    <property type="molecule type" value="Genomic_DNA"/>
</dbReference>
<dbReference type="Gene3D" id="1.10.3090.10">
    <property type="entry name" value="cca-adding enzyme, domain 2"/>
    <property type="match status" value="1"/>
</dbReference>
<dbReference type="PANTHER" id="PTHR47545:SF1">
    <property type="entry name" value="MULTIFUNCTIONAL CCA PROTEIN"/>
    <property type="match status" value="1"/>
</dbReference>
<dbReference type="Proteomes" id="UP001273935">
    <property type="component" value="Unassembled WGS sequence"/>
</dbReference>
<accession>A0ABU3XQS5</accession>
<dbReference type="SUPFAM" id="SSF109604">
    <property type="entry name" value="HD-domain/PDEase-like"/>
    <property type="match status" value="1"/>
</dbReference>
<gene>
    <name evidence="2" type="ORF">R0G64_12585</name>
</gene>
<protein>
    <submittedName>
        <fullName evidence="2">Metal-dependent phosphohydrolase</fullName>
    </submittedName>
</protein>